<dbReference type="Proteomes" id="UP000283721">
    <property type="component" value="Unassembled WGS sequence"/>
</dbReference>
<evidence type="ECO:0000313" key="2">
    <source>
        <dbReference type="Proteomes" id="UP000283721"/>
    </source>
</evidence>
<evidence type="ECO:0000313" key="1">
    <source>
        <dbReference type="EMBL" id="RGZ91632.1"/>
    </source>
</evidence>
<dbReference type="RefSeq" id="WP_119224147.1">
    <property type="nucleotide sequence ID" value="NZ_JAQDCR010000001.1"/>
</dbReference>
<accession>A0A413Q678</accession>
<organism evidence="1 2">
    <name type="scientific">Agathobacter rectalis</name>
    <dbReference type="NCBI Taxonomy" id="39491"/>
    <lineage>
        <taxon>Bacteria</taxon>
        <taxon>Bacillati</taxon>
        <taxon>Bacillota</taxon>
        <taxon>Clostridia</taxon>
        <taxon>Lachnospirales</taxon>
        <taxon>Lachnospiraceae</taxon>
        <taxon>Agathobacter</taxon>
    </lineage>
</organism>
<proteinExistence type="predicted"/>
<protein>
    <recommendedName>
        <fullName evidence="3">RloB domain-containing protein</fullName>
    </recommendedName>
</protein>
<dbReference type="AlphaFoldDB" id="A0A413Q678"/>
<comment type="caution">
    <text evidence="1">The sequence shown here is derived from an EMBL/GenBank/DDBJ whole genome shotgun (WGS) entry which is preliminary data.</text>
</comment>
<sequence length="216" mass="25169">MSRKTRVLRKRFAVFCEGDTEYNYIDKMRKNQGVELVLKPINMHGGGYSNFLQKIKTESQSNYLAKFIIMDADRIATVPGELDGFKKLLEYCRIQNAKGNTPHFIIMDNPDFEYVACLHSPQYRGQDSHKFIESVLGAKSIAAFKGNADVYNFLNSGELSYQTMIESLKRKEKLLYNQYEIKKKNFDIVIKDTFFDVDFINKKSSNIEEFFDVIDW</sequence>
<name>A0A413Q678_9FIRM</name>
<gene>
    <name evidence="1" type="ORF">DW967_09840</name>
</gene>
<dbReference type="EMBL" id="QSES01000017">
    <property type="protein sequence ID" value="RGZ91632.1"/>
    <property type="molecule type" value="Genomic_DNA"/>
</dbReference>
<reference evidence="1 2" key="1">
    <citation type="submission" date="2018-08" db="EMBL/GenBank/DDBJ databases">
        <title>A genome reference for cultivated species of the human gut microbiota.</title>
        <authorList>
            <person name="Zou Y."/>
            <person name="Xue W."/>
            <person name="Luo G."/>
        </authorList>
    </citation>
    <scope>NUCLEOTIDE SEQUENCE [LARGE SCALE GENOMIC DNA]</scope>
    <source>
        <strain evidence="1 2">AM47-6BH</strain>
    </source>
</reference>
<evidence type="ECO:0008006" key="3">
    <source>
        <dbReference type="Google" id="ProtNLM"/>
    </source>
</evidence>